<evidence type="ECO:0000256" key="5">
    <source>
        <dbReference type="ARBA" id="ARBA00023014"/>
    </source>
</evidence>
<dbReference type="SFLD" id="SFLDS00029">
    <property type="entry name" value="Radical_SAM"/>
    <property type="match status" value="1"/>
</dbReference>
<organism evidence="9">
    <name type="scientific">Candidatus Kentrum sp. FM</name>
    <dbReference type="NCBI Taxonomy" id="2126340"/>
    <lineage>
        <taxon>Bacteria</taxon>
        <taxon>Pseudomonadati</taxon>
        <taxon>Pseudomonadota</taxon>
        <taxon>Gammaproteobacteria</taxon>
        <taxon>Candidatus Kentrum</taxon>
    </lineage>
</organism>
<keyword evidence="2" id="KW-0949">S-adenosyl-L-methionine</keyword>
<dbReference type="InterPro" id="IPR058240">
    <property type="entry name" value="rSAM_sf"/>
</dbReference>
<keyword evidence="5" id="KW-0411">Iron-sulfur</keyword>
<protein>
    <submittedName>
        <fullName evidence="9">Oxygen-independent coproporphyrinogen-3 oxidase</fullName>
    </submittedName>
</protein>
<evidence type="ECO:0000256" key="4">
    <source>
        <dbReference type="ARBA" id="ARBA00023004"/>
    </source>
</evidence>
<keyword evidence="4" id="KW-0408">Iron</keyword>
<name>A0A450W3U7_9GAMM</name>
<dbReference type="SFLD" id="SFLDG01065">
    <property type="entry name" value="anaerobic_coproporphyrinogen-I"/>
    <property type="match status" value="1"/>
</dbReference>
<evidence type="ECO:0000313" key="8">
    <source>
        <dbReference type="EMBL" id="VFJ66662.1"/>
    </source>
</evidence>
<accession>A0A450W3U7</accession>
<dbReference type="EMBL" id="CAADEZ010000216">
    <property type="protein sequence ID" value="VFJ58475.1"/>
    <property type="molecule type" value="Genomic_DNA"/>
</dbReference>
<keyword evidence="3" id="KW-0479">Metal-binding</keyword>
<dbReference type="SFLD" id="SFLDG01082">
    <property type="entry name" value="B12-binding_domain_containing"/>
    <property type="match status" value="1"/>
</dbReference>
<dbReference type="Pfam" id="PF04055">
    <property type="entry name" value="Radical_SAM"/>
    <property type="match status" value="1"/>
</dbReference>
<dbReference type="GO" id="GO:0046872">
    <property type="term" value="F:metal ion binding"/>
    <property type="evidence" value="ECO:0007669"/>
    <property type="project" value="UniProtKB-KW"/>
</dbReference>
<reference evidence="9" key="1">
    <citation type="submission" date="2019-02" db="EMBL/GenBank/DDBJ databases">
        <authorList>
            <person name="Gruber-Vodicka R. H."/>
            <person name="Seah K. B. B."/>
        </authorList>
    </citation>
    <scope>NUCLEOTIDE SEQUENCE</scope>
    <source>
        <strain evidence="7">BECK_BZ163</strain>
        <strain evidence="9">BECK_BZ164</strain>
        <strain evidence="8">BECK_BZ165</strain>
    </source>
</reference>
<dbReference type="InterPro" id="IPR013785">
    <property type="entry name" value="Aldolase_TIM"/>
</dbReference>
<evidence type="ECO:0000313" key="7">
    <source>
        <dbReference type="EMBL" id="VFJ58475.1"/>
    </source>
</evidence>
<feature type="domain" description="Radical SAM core" evidence="6">
    <location>
        <begin position="61"/>
        <end position="302"/>
    </location>
</feature>
<dbReference type="GO" id="GO:0003824">
    <property type="term" value="F:catalytic activity"/>
    <property type="evidence" value="ECO:0007669"/>
    <property type="project" value="InterPro"/>
</dbReference>
<evidence type="ECO:0000259" key="6">
    <source>
        <dbReference type="PROSITE" id="PS51918"/>
    </source>
</evidence>
<dbReference type="GO" id="GO:0006779">
    <property type="term" value="P:porphyrin-containing compound biosynthetic process"/>
    <property type="evidence" value="ECO:0007669"/>
    <property type="project" value="TreeGrafter"/>
</dbReference>
<sequence length="484" mass="55929">MTPERKKQIIERAEGRVADFKRMRKAGLHCKHGDFYPSVHYPPITLYPEITEEELFAGYTNPPDGLFDIYAHIPFCERRCIFCHYPLQLGKGKEKEKDRYLAALEKEMDIYMARLGLDKIKARSILIGGGTPTFLTLEQNERFLKFFTKRVDLSECTQFNYDLDPNSIIGPEGRERLRLMRDYGVDRLTIGVQSLDEGILKKMNRTHGVQDAIESIQNSKEFGYQLDIEFIFGHPGQTLDNWIDLMEQAVTLGSDEIQLYRLKVEAHGDYQAPLKGRIQRDYEKRPSVEETMMMKQIAIDILEDNGYPYENIRRVFSKSPELYSHYTYNQCCMLYDEIGFGLSTFSSLRDRFALTTQYFDEYYAKIEAGKLPINRGLVRDTNEQVRWAIALPIKNRDIHKGAFKDITGVPFDQAFPGEFQKLKDFGLVTEDENIVKVTKLGAFFADEVAEHFYSPKYMPFPIEDYEPGPLSPMHTAAPCVPVGH</sequence>
<dbReference type="PANTHER" id="PTHR13932">
    <property type="entry name" value="COPROPORPHYRINIGEN III OXIDASE"/>
    <property type="match status" value="1"/>
</dbReference>
<dbReference type="CDD" id="cd01335">
    <property type="entry name" value="Radical_SAM"/>
    <property type="match status" value="1"/>
</dbReference>
<comment type="cofactor">
    <cofactor evidence="1">
        <name>[4Fe-4S] cluster</name>
        <dbReference type="ChEBI" id="CHEBI:49883"/>
    </cofactor>
</comment>
<proteinExistence type="predicted"/>
<gene>
    <name evidence="7" type="ORF">BECKFM1743A_GA0114220_102161</name>
    <name evidence="9" type="ORF">BECKFM1743B_GA0114221_102022</name>
    <name evidence="8" type="ORF">BECKFM1743C_GA0114222_104322</name>
</gene>
<dbReference type="InterPro" id="IPR007197">
    <property type="entry name" value="rSAM"/>
</dbReference>
<dbReference type="SMART" id="SM00729">
    <property type="entry name" value="Elp3"/>
    <property type="match status" value="1"/>
</dbReference>
<dbReference type="EMBL" id="CAADFA010000432">
    <property type="protein sequence ID" value="VFJ66662.1"/>
    <property type="molecule type" value="Genomic_DNA"/>
</dbReference>
<dbReference type="PROSITE" id="PS51918">
    <property type="entry name" value="RADICAL_SAM"/>
    <property type="match status" value="1"/>
</dbReference>
<evidence type="ECO:0000313" key="9">
    <source>
        <dbReference type="EMBL" id="VFK11703.1"/>
    </source>
</evidence>
<evidence type="ECO:0000256" key="3">
    <source>
        <dbReference type="ARBA" id="ARBA00022723"/>
    </source>
</evidence>
<dbReference type="GO" id="GO:0005737">
    <property type="term" value="C:cytoplasm"/>
    <property type="evidence" value="ECO:0007669"/>
    <property type="project" value="TreeGrafter"/>
</dbReference>
<dbReference type="GO" id="GO:0051539">
    <property type="term" value="F:4 iron, 4 sulfur cluster binding"/>
    <property type="evidence" value="ECO:0007669"/>
    <property type="project" value="TreeGrafter"/>
</dbReference>
<dbReference type="SUPFAM" id="SSF102114">
    <property type="entry name" value="Radical SAM enzymes"/>
    <property type="match status" value="1"/>
</dbReference>
<evidence type="ECO:0000256" key="1">
    <source>
        <dbReference type="ARBA" id="ARBA00001966"/>
    </source>
</evidence>
<dbReference type="AlphaFoldDB" id="A0A450W3U7"/>
<dbReference type="Gene3D" id="3.20.20.70">
    <property type="entry name" value="Aldolase class I"/>
    <property type="match status" value="1"/>
</dbReference>
<dbReference type="InterPro" id="IPR006638">
    <property type="entry name" value="Elp3/MiaA/NifB-like_rSAM"/>
</dbReference>
<dbReference type="EMBL" id="CAADFL010000202">
    <property type="protein sequence ID" value="VFK11703.1"/>
    <property type="molecule type" value="Genomic_DNA"/>
</dbReference>
<dbReference type="InterPro" id="IPR034505">
    <property type="entry name" value="Coproporphyrinogen-III_oxidase"/>
</dbReference>
<dbReference type="PANTHER" id="PTHR13932:SF5">
    <property type="entry name" value="RADICAL S-ADENOSYL METHIONINE DOMAIN-CONTAINING PROTEIN 1, MITOCHONDRIAL"/>
    <property type="match status" value="1"/>
</dbReference>
<evidence type="ECO:0000256" key="2">
    <source>
        <dbReference type="ARBA" id="ARBA00022691"/>
    </source>
</evidence>